<dbReference type="EMBL" id="JACGWO010000007">
    <property type="protein sequence ID" value="KAK4422884.1"/>
    <property type="molecule type" value="Genomic_DNA"/>
</dbReference>
<evidence type="ECO:0000313" key="2">
    <source>
        <dbReference type="Proteomes" id="UP001293254"/>
    </source>
</evidence>
<sequence>MDSGVNIGLNLSLTEEERVLEIRPWTFDKNLIVLEQIGENVNLWELSICGIRIRIPTEDIAGEGAAVFGNFSKANYGKVVANQDEDFSPIILTTYHNPSYVIGKGYTHKHLSRPTTRYLRTSYIFSRSIGLGRVARPPTRDAGHILQCLGIPQVVVPPANPAPDQAKQPLHDDQEATNLDWDILF</sequence>
<reference evidence="1" key="1">
    <citation type="submission" date="2020-06" db="EMBL/GenBank/DDBJ databases">
        <authorList>
            <person name="Li T."/>
            <person name="Hu X."/>
            <person name="Zhang T."/>
            <person name="Song X."/>
            <person name="Zhang H."/>
            <person name="Dai N."/>
            <person name="Sheng W."/>
            <person name="Hou X."/>
            <person name="Wei L."/>
        </authorList>
    </citation>
    <scope>NUCLEOTIDE SEQUENCE</scope>
    <source>
        <strain evidence="1">3651</strain>
        <tissue evidence="1">Leaf</tissue>
    </source>
</reference>
<organism evidence="1 2">
    <name type="scientific">Sesamum alatum</name>
    <dbReference type="NCBI Taxonomy" id="300844"/>
    <lineage>
        <taxon>Eukaryota</taxon>
        <taxon>Viridiplantae</taxon>
        <taxon>Streptophyta</taxon>
        <taxon>Embryophyta</taxon>
        <taxon>Tracheophyta</taxon>
        <taxon>Spermatophyta</taxon>
        <taxon>Magnoliopsida</taxon>
        <taxon>eudicotyledons</taxon>
        <taxon>Gunneridae</taxon>
        <taxon>Pentapetalae</taxon>
        <taxon>asterids</taxon>
        <taxon>lamiids</taxon>
        <taxon>Lamiales</taxon>
        <taxon>Pedaliaceae</taxon>
        <taxon>Sesamum</taxon>
    </lineage>
</organism>
<evidence type="ECO:0000313" key="1">
    <source>
        <dbReference type="EMBL" id="KAK4422884.1"/>
    </source>
</evidence>
<name>A0AAE2CI61_9LAMI</name>
<dbReference type="AlphaFoldDB" id="A0AAE2CI61"/>
<protein>
    <submittedName>
        <fullName evidence="1">Uncharacterized protein</fullName>
    </submittedName>
</protein>
<proteinExistence type="predicted"/>
<comment type="caution">
    <text evidence="1">The sequence shown here is derived from an EMBL/GenBank/DDBJ whole genome shotgun (WGS) entry which is preliminary data.</text>
</comment>
<dbReference type="Proteomes" id="UP001293254">
    <property type="component" value="Unassembled WGS sequence"/>
</dbReference>
<gene>
    <name evidence="1" type="ORF">Salat_1871000</name>
</gene>
<keyword evidence="2" id="KW-1185">Reference proteome</keyword>
<accession>A0AAE2CI61</accession>
<reference evidence="1" key="2">
    <citation type="journal article" date="2024" name="Plant">
        <title>Genomic evolution and insights into agronomic trait innovations of Sesamum species.</title>
        <authorList>
            <person name="Miao H."/>
            <person name="Wang L."/>
            <person name="Qu L."/>
            <person name="Liu H."/>
            <person name="Sun Y."/>
            <person name="Le M."/>
            <person name="Wang Q."/>
            <person name="Wei S."/>
            <person name="Zheng Y."/>
            <person name="Lin W."/>
            <person name="Duan Y."/>
            <person name="Cao H."/>
            <person name="Xiong S."/>
            <person name="Wang X."/>
            <person name="Wei L."/>
            <person name="Li C."/>
            <person name="Ma Q."/>
            <person name="Ju M."/>
            <person name="Zhao R."/>
            <person name="Li G."/>
            <person name="Mu C."/>
            <person name="Tian Q."/>
            <person name="Mei H."/>
            <person name="Zhang T."/>
            <person name="Gao T."/>
            <person name="Zhang H."/>
        </authorList>
    </citation>
    <scope>NUCLEOTIDE SEQUENCE</scope>
    <source>
        <strain evidence="1">3651</strain>
    </source>
</reference>